<protein>
    <submittedName>
        <fullName evidence="1">Phosphotransferase</fullName>
    </submittedName>
</protein>
<dbReference type="Gene3D" id="3.40.50.300">
    <property type="entry name" value="P-loop containing nucleotide triphosphate hydrolases"/>
    <property type="match status" value="1"/>
</dbReference>
<evidence type="ECO:0000313" key="2">
    <source>
        <dbReference type="Proteomes" id="UP000187367"/>
    </source>
</evidence>
<dbReference type="AlphaFoldDB" id="A0A1R1QIS2"/>
<gene>
    <name evidence="1" type="ORF">BW143_13980</name>
</gene>
<proteinExistence type="predicted"/>
<reference evidence="1 2" key="1">
    <citation type="submission" date="2017-01" db="EMBL/GenBank/DDBJ databases">
        <title>Bacillus phylogenomics.</title>
        <authorList>
            <person name="Dunlap C."/>
        </authorList>
    </citation>
    <scope>NUCLEOTIDE SEQUENCE [LARGE SCALE GENOMIC DNA]</scope>
    <source>
        <strain evidence="1 2">NRRL B-41282</strain>
    </source>
</reference>
<organism evidence="1 2">
    <name type="scientific">Bacillus swezeyi</name>
    <dbReference type="NCBI Taxonomy" id="1925020"/>
    <lineage>
        <taxon>Bacteria</taxon>
        <taxon>Bacillati</taxon>
        <taxon>Bacillota</taxon>
        <taxon>Bacilli</taxon>
        <taxon>Bacillales</taxon>
        <taxon>Bacillaceae</taxon>
        <taxon>Bacillus</taxon>
    </lineage>
</organism>
<dbReference type="EMBL" id="MTJL01000026">
    <property type="protein sequence ID" value="OMI04555.1"/>
    <property type="molecule type" value="Genomic_DNA"/>
</dbReference>
<sequence length="180" mass="20280">MQMLNKGIYIVTGIMASGKSTIAQLLSEQFEQSVHVRGDLFRKMIVKGSIDMSPDDPQGAAEQLKLRYTIAAKVAEMYYKEGFAVVLQDIYLGKAVHSFLESFAAKPLYFITLNPNVKAIMEREKLRNKTGYSNWEIEPLYNILKNENPKSGLWIDSSDLTPEETAAEIIKRAESEARLA</sequence>
<accession>A0A1R1QIS2</accession>
<dbReference type="InterPro" id="IPR027417">
    <property type="entry name" value="P-loop_NTPase"/>
</dbReference>
<accession>A0A1R1RZS5</accession>
<keyword evidence="2" id="KW-1185">Reference proteome</keyword>
<dbReference type="Pfam" id="PF13207">
    <property type="entry name" value="AAA_17"/>
    <property type="match status" value="1"/>
</dbReference>
<dbReference type="Proteomes" id="UP000187367">
    <property type="component" value="Unassembled WGS sequence"/>
</dbReference>
<comment type="caution">
    <text evidence="1">The sequence shown here is derived from an EMBL/GenBank/DDBJ whole genome shotgun (WGS) entry which is preliminary data.</text>
</comment>
<evidence type="ECO:0000313" key="1">
    <source>
        <dbReference type="EMBL" id="OMI04555.1"/>
    </source>
</evidence>
<dbReference type="SUPFAM" id="SSF52540">
    <property type="entry name" value="P-loop containing nucleoside triphosphate hydrolases"/>
    <property type="match status" value="1"/>
</dbReference>
<name>A0A1R1QIS2_9BACI</name>